<dbReference type="HOGENOM" id="CLU_009834_7_4_9"/>
<sequence>MENVLDYQQEGPIVTIWLNRPEVHNAVNDALAEALRVAWTRFRDDETALVAILAGRGPSFSSGADLTQLESLNRPDTYLNADFIYRGTGYLGFTRMTDVFKPTIAAIHGYCVAGGLEMALWCDIRLATANARFGCLERRWNVPLVDGGTQRLPRTIGWGRAMDLMLTGREIDAETALAWGLVSAVTTEDTAYPMARKWARKIADYPQGALRTDKQAAMRGWGLPLEEALRTEAMLGMTQLNSSELTEGLQRFRTRQGKGAESDATD</sequence>
<protein>
    <submittedName>
        <fullName evidence="3">Enoyl-CoA hydratase/isomerase</fullName>
    </submittedName>
</protein>
<evidence type="ECO:0000313" key="4">
    <source>
        <dbReference type="Proteomes" id="UP000005439"/>
    </source>
</evidence>
<reference evidence="3 4" key="2">
    <citation type="journal article" date="2012" name="Stand. Genomic Sci.">
        <title>Complete genome sequence of the moderately thermophilic mineral-sulfide-oxidizing firmicute Sulfobacillus acidophilus type strain (NAL(T)).</title>
        <authorList>
            <person name="Anderson I."/>
            <person name="Chertkov O."/>
            <person name="Chen A."/>
            <person name="Saunders E."/>
            <person name="Lapidus A."/>
            <person name="Nolan M."/>
            <person name="Lucas S."/>
            <person name="Hammon N."/>
            <person name="Deshpande S."/>
            <person name="Cheng J.F."/>
            <person name="Han C."/>
            <person name="Tapia R."/>
            <person name="Goodwin L.A."/>
            <person name="Pitluck S."/>
            <person name="Liolios K."/>
            <person name="Pagani I."/>
            <person name="Ivanova N."/>
            <person name="Mikhailova N."/>
            <person name="Pati A."/>
            <person name="Palaniappan K."/>
            <person name="Land M."/>
            <person name="Pan C."/>
            <person name="Rohde M."/>
            <person name="Pukall R."/>
            <person name="Goker M."/>
            <person name="Detter J.C."/>
            <person name="Woyke T."/>
            <person name="Bristow J."/>
            <person name="Eisen J.A."/>
            <person name="Markowitz V."/>
            <person name="Hugenholtz P."/>
            <person name="Kyrpides N.C."/>
            <person name="Klenk H.P."/>
            <person name="Mavromatis K."/>
        </authorList>
    </citation>
    <scope>NUCLEOTIDE SEQUENCE [LARGE SCALE GENOMIC DNA]</scope>
    <source>
        <strain evidence="4">ATCC 700253 / DSM 10332 / NAL</strain>
    </source>
</reference>
<dbReference type="EMBL" id="CP003179">
    <property type="protein sequence ID" value="AEW06756.1"/>
    <property type="molecule type" value="Genomic_DNA"/>
</dbReference>
<dbReference type="SUPFAM" id="SSF52096">
    <property type="entry name" value="ClpP/crotonase"/>
    <property type="match status" value="1"/>
</dbReference>
<dbReference type="Pfam" id="PF00378">
    <property type="entry name" value="ECH_1"/>
    <property type="match status" value="1"/>
</dbReference>
<name>G8TT56_SULAD</name>
<dbReference type="PROSITE" id="PS00166">
    <property type="entry name" value="ENOYL_COA_HYDRATASE"/>
    <property type="match status" value="1"/>
</dbReference>
<evidence type="ECO:0000313" key="3">
    <source>
        <dbReference type="EMBL" id="AEW06756.1"/>
    </source>
</evidence>
<dbReference type="GO" id="GO:0003824">
    <property type="term" value="F:catalytic activity"/>
    <property type="evidence" value="ECO:0007669"/>
    <property type="project" value="InterPro"/>
</dbReference>
<dbReference type="Gene3D" id="1.10.287.2460">
    <property type="match status" value="1"/>
</dbReference>
<dbReference type="PANTHER" id="PTHR43802:SF1">
    <property type="entry name" value="IP11341P-RELATED"/>
    <property type="match status" value="1"/>
</dbReference>
<dbReference type="KEGG" id="sap:Sulac_3310"/>
<organism evidence="3 4">
    <name type="scientific">Sulfobacillus acidophilus (strain ATCC 700253 / DSM 10332 / NAL)</name>
    <dbReference type="NCBI Taxonomy" id="679936"/>
    <lineage>
        <taxon>Bacteria</taxon>
        <taxon>Bacillati</taxon>
        <taxon>Bacillota</taxon>
        <taxon>Clostridia</taxon>
        <taxon>Eubacteriales</taxon>
        <taxon>Clostridiales Family XVII. Incertae Sedis</taxon>
        <taxon>Sulfobacillus</taxon>
    </lineage>
</organism>
<dbReference type="InterPro" id="IPR018376">
    <property type="entry name" value="Enoyl-CoA_hyd/isom_CS"/>
</dbReference>
<dbReference type="AlphaFoldDB" id="G8TT56"/>
<evidence type="ECO:0000256" key="2">
    <source>
        <dbReference type="RuleBase" id="RU003707"/>
    </source>
</evidence>
<comment type="similarity">
    <text evidence="1 2">Belongs to the enoyl-CoA hydratase/isomerase family.</text>
</comment>
<dbReference type="InterPro" id="IPR029045">
    <property type="entry name" value="ClpP/crotonase-like_dom_sf"/>
</dbReference>
<dbReference type="PATRIC" id="fig|679936.5.peg.3424"/>
<keyword evidence="4" id="KW-1185">Reference proteome</keyword>
<evidence type="ECO:0000256" key="1">
    <source>
        <dbReference type="ARBA" id="ARBA00005254"/>
    </source>
</evidence>
<dbReference type="Gene3D" id="3.90.226.10">
    <property type="entry name" value="2-enoyl-CoA Hydratase, Chain A, domain 1"/>
    <property type="match status" value="1"/>
</dbReference>
<dbReference type="CDD" id="cd06558">
    <property type="entry name" value="crotonase-like"/>
    <property type="match status" value="1"/>
</dbReference>
<reference evidence="4" key="1">
    <citation type="submission" date="2011-12" db="EMBL/GenBank/DDBJ databases">
        <title>The complete genome of chromosome of Sulfobacillus acidophilus DSM 10332.</title>
        <authorList>
            <person name="Lucas S."/>
            <person name="Han J."/>
            <person name="Lapidus A."/>
            <person name="Bruce D."/>
            <person name="Goodwin L."/>
            <person name="Pitluck S."/>
            <person name="Peters L."/>
            <person name="Kyrpides N."/>
            <person name="Mavromatis K."/>
            <person name="Ivanova N."/>
            <person name="Mikhailova N."/>
            <person name="Chertkov O."/>
            <person name="Saunders E."/>
            <person name="Detter J.C."/>
            <person name="Tapia R."/>
            <person name="Han C."/>
            <person name="Land M."/>
            <person name="Hauser L."/>
            <person name="Markowitz V."/>
            <person name="Cheng J.-F."/>
            <person name="Hugenholtz P."/>
            <person name="Woyke T."/>
            <person name="Wu D."/>
            <person name="Pukall R."/>
            <person name="Gehrich-Schroeter G."/>
            <person name="Schneider S."/>
            <person name="Klenk H.-P."/>
            <person name="Eisen J.A."/>
        </authorList>
    </citation>
    <scope>NUCLEOTIDE SEQUENCE [LARGE SCALE GENOMIC DNA]</scope>
    <source>
        <strain evidence="4">ATCC 700253 / DSM 10332 / NAL</strain>
    </source>
</reference>
<gene>
    <name evidence="3" type="ordered locus">Sulac_3310</name>
</gene>
<dbReference type="Proteomes" id="UP000005439">
    <property type="component" value="Chromosome"/>
</dbReference>
<dbReference type="STRING" id="679936.Sulac_3310"/>
<dbReference type="InterPro" id="IPR001753">
    <property type="entry name" value="Enoyl-CoA_hydra/iso"/>
</dbReference>
<dbReference type="PANTHER" id="PTHR43802">
    <property type="entry name" value="ENOYL-COA HYDRATASE"/>
    <property type="match status" value="1"/>
</dbReference>
<accession>G8TT56</accession>
<proteinExistence type="inferred from homology"/>